<keyword evidence="2" id="KW-1185">Reference proteome</keyword>
<name>A0ACD5BK83_9PSEU</name>
<sequence>MWERQPAIEAIGALLDGVRGGRGGALFLVGDAGVGKSALLEDAERRAGAGVEVVRAAAAPVESGVPFALISQVLDGLGVAERLGEGTAADHLYRVREWLRRYDRPLLVATDDLHWADRDSLVVLSFLARRLAELPVGLVATLRPWPPEAADIVAGLAHDDHARSVTLPPLTEAGAEALLADRVGRALPTSVVHTAQVLTAGNPLLLVHLSSVLAEGADLPRLDTPPDTVRRRLLLRRFTDLSEAGMGLARAAAVLGVRFRPSAAVELAGLSAADGDAVLDGLLAHQVLRETPGCQVEFTHPLIRQLLYDDLPAVSRLRLHGNTFRMLDACDRPDEAAEHAVLGDLVGDERAVAVLTRTGRAAFEAGALSTAVRYLNAACVFAGDAADAVLLLLTGRALLAAGRADDAVEVLAAAEEPSDDLVRAQLARELGRASYQLGRPHDAARYFARAVELVQVVAPGVAVEALLDQATAGHVHDVAASLEPARQALELIDRVDPVTRRRAQSAWGYLSCINGDGAGLAAVAEAAEQVAADPAAQLADLSWGWGALSSYAYAAKWFDRFEDSERCFELALTAADRLGAASSTGFLLASRTELYIRTGRLDAAGADVARALELGDLAPLVRRYTTTSQVWLLLLLDEWDEELCERLEAEARPLRDLGSLLTVWWLQGRRALHEGDLARACARFELVEETTSDAGLCEPCVVPWARDAILGYARAGRRGDVLRVVGLLDAACERVPCVWPRSAADLGRAVTASSAEAAEPWLDRAVASLQQSGQPLELVEALLADGEWSSRAGRPRRARAQFAEALNIAERFGSPWLARRARHQLSKAGGRRRSRPPSELTPAERRVADLAAAGHSNAEIASILTVAVTTVETHLRRIYTKVGVRNRRELMLRDHFRADT</sequence>
<organism evidence="1 2">
    <name type="scientific">Amycolatopsis coloradensis</name>
    <dbReference type="NCBI Taxonomy" id="76021"/>
    <lineage>
        <taxon>Bacteria</taxon>
        <taxon>Bacillati</taxon>
        <taxon>Actinomycetota</taxon>
        <taxon>Actinomycetes</taxon>
        <taxon>Pseudonocardiales</taxon>
        <taxon>Pseudonocardiaceae</taxon>
        <taxon>Amycolatopsis</taxon>
    </lineage>
</organism>
<reference evidence="1" key="1">
    <citation type="submission" date="2023-10" db="EMBL/GenBank/DDBJ databases">
        <title>Whole genome sequencing of actinobacterial strain Amycolatopsis sp. (BCA-696) identifies the underlying plant growth-promoting genes.</title>
        <authorList>
            <person name="Gandham P."/>
            <person name="Vadla N."/>
            <person name="Saji A."/>
            <person name="Srinivas V."/>
            <person name="Ruperao P."/>
            <person name="Selvanayagam S."/>
            <person name="Saxena R.K."/>
            <person name="Rathore A."/>
            <person name="Gopalakrishnan S."/>
            <person name="Thakur V."/>
        </authorList>
    </citation>
    <scope>NUCLEOTIDE SEQUENCE</scope>
    <source>
        <strain evidence="1">BCA-696</strain>
    </source>
</reference>
<evidence type="ECO:0000313" key="1">
    <source>
        <dbReference type="EMBL" id="WYW19652.1"/>
    </source>
</evidence>
<dbReference type="Proteomes" id="UP001456344">
    <property type="component" value="Chromosome"/>
</dbReference>
<proteinExistence type="predicted"/>
<accession>A0ACD5BK83</accession>
<evidence type="ECO:0000313" key="2">
    <source>
        <dbReference type="Proteomes" id="UP001456344"/>
    </source>
</evidence>
<dbReference type="EMBL" id="CP150484">
    <property type="protein sequence ID" value="WYW19652.1"/>
    <property type="molecule type" value="Genomic_DNA"/>
</dbReference>
<gene>
    <name evidence="1" type="ORF">LCL61_29315</name>
</gene>
<protein>
    <submittedName>
        <fullName evidence="1">AAA family ATPase</fullName>
    </submittedName>
</protein>